<reference evidence="1 2" key="1">
    <citation type="submission" date="2024-06" db="EMBL/GenBank/DDBJ databases">
        <title>The Natural Products Discovery Center: Release of the First 8490 Sequenced Strains for Exploring Actinobacteria Biosynthetic Diversity.</title>
        <authorList>
            <person name="Kalkreuter E."/>
            <person name="Kautsar S.A."/>
            <person name="Yang D."/>
            <person name="Bader C.D."/>
            <person name="Teijaro C.N."/>
            <person name="Fluegel L."/>
            <person name="Davis C.M."/>
            <person name="Simpson J.R."/>
            <person name="Lauterbach L."/>
            <person name="Steele A.D."/>
            <person name="Gui C."/>
            <person name="Meng S."/>
            <person name="Li G."/>
            <person name="Viehrig K."/>
            <person name="Ye F."/>
            <person name="Su P."/>
            <person name="Kiefer A.F."/>
            <person name="Nichols A."/>
            <person name="Cepeda A.J."/>
            <person name="Yan W."/>
            <person name="Fan B."/>
            <person name="Jiang Y."/>
            <person name="Adhikari A."/>
            <person name="Zheng C.-J."/>
            <person name="Schuster L."/>
            <person name="Cowan T.M."/>
            <person name="Smanski M.J."/>
            <person name="Chevrette M.G."/>
            <person name="De Carvalho L.P.S."/>
            <person name="Shen B."/>
        </authorList>
    </citation>
    <scope>NUCLEOTIDE SEQUENCE [LARGE SCALE GENOMIC DNA]</scope>
    <source>
        <strain evidence="1 2">NPDC033843</strain>
    </source>
</reference>
<protein>
    <submittedName>
        <fullName evidence="1">Uncharacterized protein</fullName>
    </submittedName>
</protein>
<dbReference type="Proteomes" id="UP001550739">
    <property type="component" value="Unassembled WGS sequence"/>
</dbReference>
<evidence type="ECO:0000313" key="1">
    <source>
        <dbReference type="EMBL" id="MEU3783157.1"/>
    </source>
</evidence>
<evidence type="ECO:0000313" key="2">
    <source>
        <dbReference type="Proteomes" id="UP001550739"/>
    </source>
</evidence>
<comment type="caution">
    <text evidence="1">The sequence shown here is derived from an EMBL/GenBank/DDBJ whole genome shotgun (WGS) entry which is preliminary data.</text>
</comment>
<sequence length="43" mass="4618">MTSGSSANRELGADFDPGAFDHVALWEWTDAQGCFALSLSTVR</sequence>
<dbReference type="EMBL" id="JBEZVE010000011">
    <property type="protein sequence ID" value="MEU3783157.1"/>
    <property type="molecule type" value="Genomic_DNA"/>
</dbReference>
<proteinExistence type="predicted"/>
<accession>A0ABV2ZKS2</accession>
<dbReference type="RefSeq" id="WP_334582824.1">
    <property type="nucleotide sequence ID" value="NZ_JBEZVE010000011.1"/>
</dbReference>
<gene>
    <name evidence="1" type="ORF">AB0E89_21850</name>
</gene>
<organism evidence="1 2">
    <name type="scientific">Streptomyces sp. 900129855</name>
    <dbReference type="NCBI Taxonomy" id="3155129"/>
    <lineage>
        <taxon>Bacteria</taxon>
        <taxon>Bacillati</taxon>
        <taxon>Actinomycetota</taxon>
        <taxon>Actinomycetes</taxon>
        <taxon>Kitasatosporales</taxon>
        <taxon>Streptomycetaceae</taxon>
        <taxon>Streptomyces</taxon>
    </lineage>
</organism>
<keyword evidence="2" id="KW-1185">Reference proteome</keyword>
<name>A0ABV2ZKS2_9ACTN</name>